<sequence length="328" mass="36301">MIKKTKISKIPTQGLIFFSTISTILSFFLGTLAFKIKSNTTSIAKEPKKTQIVFAAEKSTKPELKFFVMSFCPYGNQAEEVIKPIAQLLDNKATFTPLYIFEKVSGNLTDYCKTRTGNPDLCEQYVANSNGQLKNIAECQQLISDQIKQCTDETNYLKLGNNFYSSLHGRQEATQNIREICAFNLTSDKTKWWNFIDNVNTNCTADNADSCWQAQAKSAGLDTNKITDCFNKNASSIIESQIVETEKFQVNSSPTIMVNDIIFPPESAYTQDGTGALKIGKTVISQTKYRTPDAIKQAICASFNKTPKECKTVLPEVNTAPAAAAGCN</sequence>
<dbReference type="PANTHER" id="PTHR13234">
    <property type="entry name" value="GAMMA-INTERFERON INDUCIBLE LYSOSOMAL THIOL REDUCTASE GILT"/>
    <property type="match status" value="1"/>
</dbReference>
<dbReference type="Gene3D" id="3.40.30.10">
    <property type="entry name" value="Glutaredoxin"/>
    <property type="match status" value="1"/>
</dbReference>
<dbReference type="InterPro" id="IPR056858">
    <property type="entry name" value="VSR_TRX"/>
</dbReference>
<keyword evidence="3" id="KW-0732">Signal</keyword>
<feature type="transmembrane region" description="Helical" evidence="5">
    <location>
        <begin position="12"/>
        <end position="34"/>
    </location>
</feature>
<keyword evidence="5" id="KW-1133">Transmembrane helix</keyword>
<reference evidence="7 8" key="1">
    <citation type="journal article" date="2015" name="Nature">
        <title>rRNA introns, odd ribosomes, and small enigmatic genomes across a large radiation of phyla.</title>
        <authorList>
            <person name="Brown C.T."/>
            <person name="Hug L.A."/>
            <person name="Thomas B.C."/>
            <person name="Sharon I."/>
            <person name="Castelle C.J."/>
            <person name="Singh A."/>
            <person name="Wilkins M.J."/>
            <person name="Williams K.H."/>
            <person name="Banfield J.F."/>
        </authorList>
    </citation>
    <scope>NUCLEOTIDE SEQUENCE [LARGE SCALE GENOMIC DNA]</scope>
</reference>
<keyword evidence="4" id="KW-0325">Glycoprotein</keyword>
<evidence type="ECO:0000256" key="3">
    <source>
        <dbReference type="ARBA" id="ARBA00022729"/>
    </source>
</evidence>
<evidence type="ECO:0000313" key="7">
    <source>
        <dbReference type="EMBL" id="KKQ69517.1"/>
    </source>
</evidence>
<accession>A0A0G0JRZ9</accession>
<dbReference type="InterPro" id="IPR004911">
    <property type="entry name" value="Interferon-induced_GILT"/>
</dbReference>
<feature type="domain" description="Vacuolar sorting receptor thioredoxin-like" evidence="6">
    <location>
        <begin position="137"/>
        <end position="259"/>
    </location>
</feature>
<dbReference type="PANTHER" id="PTHR13234:SF8">
    <property type="entry name" value="GAMMA-INTERFERON-INDUCIBLE LYSOSOMAL THIOL REDUCTASE"/>
    <property type="match status" value="1"/>
</dbReference>
<dbReference type="STRING" id="1618490.US90_C0016G0019"/>
<gene>
    <name evidence="7" type="ORF">US90_C0016G0019</name>
</gene>
<dbReference type="InterPro" id="IPR036249">
    <property type="entry name" value="Thioredoxin-like_sf"/>
</dbReference>
<evidence type="ECO:0000256" key="4">
    <source>
        <dbReference type="ARBA" id="ARBA00023180"/>
    </source>
</evidence>
<evidence type="ECO:0000313" key="8">
    <source>
        <dbReference type="Proteomes" id="UP000034406"/>
    </source>
</evidence>
<keyword evidence="5" id="KW-0472">Membrane</keyword>
<dbReference type="AlphaFoldDB" id="A0A0G0JRZ9"/>
<dbReference type="EMBL" id="LBUT01000016">
    <property type="protein sequence ID" value="KKQ69517.1"/>
    <property type="molecule type" value="Genomic_DNA"/>
</dbReference>
<dbReference type="GO" id="GO:0016671">
    <property type="term" value="F:oxidoreductase activity, acting on a sulfur group of donors, disulfide as acceptor"/>
    <property type="evidence" value="ECO:0007669"/>
    <property type="project" value="InterPro"/>
</dbReference>
<evidence type="ECO:0000259" key="6">
    <source>
        <dbReference type="Pfam" id="PF25011"/>
    </source>
</evidence>
<name>A0A0G0JRZ9_9BACT</name>
<comment type="subcellular location">
    <subcellularLocation>
        <location evidence="1">Secreted</location>
    </subcellularLocation>
</comment>
<dbReference type="SUPFAM" id="SSF52833">
    <property type="entry name" value="Thioredoxin-like"/>
    <property type="match status" value="1"/>
</dbReference>
<evidence type="ECO:0000256" key="2">
    <source>
        <dbReference type="ARBA" id="ARBA00022525"/>
    </source>
</evidence>
<proteinExistence type="predicted"/>
<dbReference type="GO" id="GO:0005576">
    <property type="term" value="C:extracellular region"/>
    <property type="evidence" value="ECO:0007669"/>
    <property type="project" value="UniProtKB-SubCell"/>
</dbReference>
<organism evidence="7 8">
    <name type="scientific">Candidatus Shapirobacteria bacterium GW2011_GWE2_38_30</name>
    <dbReference type="NCBI Taxonomy" id="1618490"/>
    <lineage>
        <taxon>Bacteria</taxon>
        <taxon>Candidatus Shapironibacteriota</taxon>
    </lineage>
</organism>
<comment type="caution">
    <text evidence="7">The sequence shown here is derived from an EMBL/GenBank/DDBJ whole genome shotgun (WGS) entry which is preliminary data.</text>
</comment>
<evidence type="ECO:0000256" key="5">
    <source>
        <dbReference type="SAM" id="Phobius"/>
    </source>
</evidence>
<evidence type="ECO:0000256" key="1">
    <source>
        <dbReference type="ARBA" id="ARBA00004613"/>
    </source>
</evidence>
<dbReference type="Pfam" id="PF25011">
    <property type="entry name" value="VSR_TRX"/>
    <property type="match status" value="1"/>
</dbReference>
<keyword evidence="5" id="KW-0812">Transmembrane</keyword>
<keyword evidence="2" id="KW-0964">Secreted</keyword>
<dbReference type="Proteomes" id="UP000034406">
    <property type="component" value="Unassembled WGS sequence"/>
</dbReference>
<protein>
    <recommendedName>
        <fullName evidence="6">Vacuolar sorting receptor thioredoxin-like domain-containing protein</fullName>
    </recommendedName>
</protein>